<sequence length="179" mass="20907">MTRVLDNGSASVMKECLATSIFNAVKMLGLLAWTVHYRMSKECQSVKSGQYLFENNGIMHQRPDMHPISHDVDMDRKESWADLDEEQLLGAHRKKKVTKGMTRKKRKRKPHYDDCLDMEILSFNFLDNASSVHHQRTSWLLSTDNFCTPWTNADLPEHLATYSFSVWMKQLYDKRHDIA</sequence>
<proteinExistence type="predicted"/>
<evidence type="ECO:0000313" key="1">
    <source>
        <dbReference type="EMBL" id="KAI4319272.1"/>
    </source>
</evidence>
<reference evidence="2" key="1">
    <citation type="journal article" date="2023" name="Front. Plant Sci.">
        <title>Chromosomal-level genome assembly of Melastoma candidum provides insights into trichome evolution.</title>
        <authorList>
            <person name="Zhong Y."/>
            <person name="Wu W."/>
            <person name="Sun C."/>
            <person name="Zou P."/>
            <person name="Liu Y."/>
            <person name="Dai S."/>
            <person name="Zhou R."/>
        </authorList>
    </citation>
    <scope>NUCLEOTIDE SEQUENCE [LARGE SCALE GENOMIC DNA]</scope>
</reference>
<evidence type="ECO:0000313" key="2">
    <source>
        <dbReference type="Proteomes" id="UP001057402"/>
    </source>
</evidence>
<name>A0ACB9M522_9MYRT</name>
<gene>
    <name evidence="1" type="ORF">MLD38_032894</name>
</gene>
<comment type="caution">
    <text evidence="1">The sequence shown here is derived from an EMBL/GenBank/DDBJ whole genome shotgun (WGS) entry which is preliminary data.</text>
</comment>
<accession>A0ACB9M522</accession>
<protein>
    <submittedName>
        <fullName evidence="1">Uncharacterized protein</fullName>
    </submittedName>
</protein>
<dbReference type="Proteomes" id="UP001057402">
    <property type="component" value="Chromosome 10"/>
</dbReference>
<organism evidence="1 2">
    <name type="scientific">Melastoma candidum</name>
    <dbReference type="NCBI Taxonomy" id="119954"/>
    <lineage>
        <taxon>Eukaryota</taxon>
        <taxon>Viridiplantae</taxon>
        <taxon>Streptophyta</taxon>
        <taxon>Embryophyta</taxon>
        <taxon>Tracheophyta</taxon>
        <taxon>Spermatophyta</taxon>
        <taxon>Magnoliopsida</taxon>
        <taxon>eudicotyledons</taxon>
        <taxon>Gunneridae</taxon>
        <taxon>Pentapetalae</taxon>
        <taxon>rosids</taxon>
        <taxon>malvids</taxon>
        <taxon>Myrtales</taxon>
        <taxon>Melastomataceae</taxon>
        <taxon>Melastomatoideae</taxon>
        <taxon>Melastomateae</taxon>
        <taxon>Melastoma</taxon>
    </lineage>
</organism>
<keyword evidence="2" id="KW-1185">Reference proteome</keyword>
<dbReference type="EMBL" id="CM042889">
    <property type="protein sequence ID" value="KAI4319272.1"/>
    <property type="molecule type" value="Genomic_DNA"/>
</dbReference>